<keyword evidence="3" id="KW-1003">Cell membrane</keyword>
<dbReference type="Proteomes" id="UP000064137">
    <property type="component" value="Chromosome"/>
</dbReference>
<evidence type="ECO:0000256" key="1">
    <source>
        <dbReference type="ARBA" id="ARBA00004651"/>
    </source>
</evidence>
<dbReference type="Gene3D" id="1.20.1250.20">
    <property type="entry name" value="MFS general substrate transporter like domains"/>
    <property type="match status" value="2"/>
</dbReference>
<dbReference type="OrthoDB" id="7029709at2"/>
<reference evidence="9 10" key="1">
    <citation type="submission" date="2016-01" db="EMBL/GenBank/DDBJ databases">
        <title>Annotation of Pseudomonas oryzihabitans USDA-ARS-USMARC-56511.</title>
        <authorList>
            <person name="Harhay G.P."/>
            <person name="Harhay D.M."/>
            <person name="Smith T.P.L."/>
            <person name="Bono J.L."/>
            <person name="Heaton M.P."/>
            <person name="Clawson M.L."/>
            <person name="Chitko-Mckown C.G."/>
            <person name="Capik S.F."/>
            <person name="DeDonder K.D."/>
            <person name="Apley M.D."/>
            <person name="Lubbers B.V."/>
            <person name="White B.J."/>
            <person name="Larson R.L."/>
        </authorList>
    </citation>
    <scope>NUCLEOTIDE SEQUENCE [LARGE SCALE GENOMIC DNA]</scope>
    <source>
        <strain evidence="9 10">USDA-ARS-USMARC-56511</strain>
    </source>
</reference>
<feature type="transmembrane region" description="Helical" evidence="7">
    <location>
        <begin position="136"/>
        <end position="156"/>
    </location>
</feature>
<accession>A0A0U4P844</accession>
<feature type="transmembrane region" description="Helical" evidence="7">
    <location>
        <begin position="38"/>
        <end position="56"/>
    </location>
</feature>
<evidence type="ECO:0000256" key="7">
    <source>
        <dbReference type="SAM" id="Phobius"/>
    </source>
</evidence>
<feature type="transmembrane region" description="Helical" evidence="7">
    <location>
        <begin position="294"/>
        <end position="314"/>
    </location>
</feature>
<protein>
    <submittedName>
        <fullName evidence="9">MFS transporter</fullName>
    </submittedName>
</protein>
<sequence length="374" mass="39066">MTSSRSVDQASRRAAIALAFCLPSDVLLYLVLPMYASVFGITLIEAGILLAANRVIRIVGYRYVVQLYARFGDRRSLVVAAAVAALCALGNANLSGFWALLGLRLAWGLSFATFNLSTQVLATADPAGAARRTGTSRSLIAIGPMLALSAGAWLTLQYGPRAVLLLCSGLCLIGLLLALGLPSAGHQLPAPGRRLRWPDRIVTWSFIEGVTLDGLFIFGLSAFSQAVLGGDAVLVAGLLMALRYVSDMLLSPLGGRAADRYGAAPMLVACSTLTALSLTAFGFHWLILGAGGVLILRALQIPLVVTLVATRHPGQARLPALASNAMWRDVGASVGPLLAGVLIPLVPSTLLYPLSGLAILVSSLACLKLKPASE</sequence>
<dbReference type="AlphaFoldDB" id="A0A0U4P844"/>
<feature type="transmembrane region" description="Helical" evidence="7">
    <location>
        <begin position="77"/>
        <end position="99"/>
    </location>
</feature>
<dbReference type="GO" id="GO:0005886">
    <property type="term" value="C:plasma membrane"/>
    <property type="evidence" value="ECO:0007669"/>
    <property type="project" value="UniProtKB-SubCell"/>
</dbReference>
<comment type="subcellular location">
    <subcellularLocation>
        <location evidence="1">Cell membrane</location>
        <topology evidence="1">Multi-pass membrane protein</topology>
    </subcellularLocation>
</comment>
<evidence type="ECO:0000256" key="3">
    <source>
        <dbReference type="ARBA" id="ARBA00022475"/>
    </source>
</evidence>
<evidence type="ECO:0000259" key="8">
    <source>
        <dbReference type="PROSITE" id="PS50850"/>
    </source>
</evidence>
<keyword evidence="6 7" id="KW-0472">Membrane</keyword>
<keyword evidence="5 7" id="KW-1133">Transmembrane helix</keyword>
<evidence type="ECO:0000256" key="4">
    <source>
        <dbReference type="ARBA" id="ARBA00022692"/>
    </source>
</evidence>
<dbReference type="Pfam" id="PF07690">
    <property type="entry name" value="MFS_1"/>
    <property type="match status" value="2"/>
</dbReference>
<evidence type="ECO:0000256" key="6">
    <source>
        <dbReference type="ARBA" id="ARBA00023136"/>
    </source>
</evidence>
<dbReference type="EMBL" id="CP013987">
    <property type="protein sequence ID" value="ALZ84927.1"/>
    <property type="molecule type" value="Genomic_DNA"/>
</dbReference>
<dbReference type="KEGG" id="por:APT59_12280"/>
<evidence type="ECO:0000313" key="10">
    <source>
        <dbReference type="Proteomes" id="UP000064137"/>
    </source>
</evidence>
<name>A0A0U4P844_9PSED</name>
<feature type="transmembrane region" description="Helical" evidence="7">
    <location>
        <begin position="226"/>
        <end position="245"/>
    </location>
</feature>
<dbReference type="SUPFAM" id="SSF103473">
    <property type="entry name" value="MFS general substrate transporter"/>
    <property type="match status" value="1"/>
</dbReference>
<dbReference type="PANTHER" id="PTHR23517">
    <property type="entry name" value="RESISTANCE PROTEIN MDTM, PUTATIVE-RELATED-RELATED"/>
    <property type="match status" value="1"/>
</dbReference>
<gene>
    <name evidence="9" type="ORF">APT59_12280</name>
</gene>
<feature type="domain" description="Major facilitator superfamily (MFS) profile" evidence="8">
    <location>
        <begin position="1"/>
        <end position="374"/>
    </location>
</feature>
<keyword evidence="4 7" id="KW-0812">Transmembrane</keyword>
<dbReference type="InterPro" id="IPR050171">
    <property type="entry name" value="MFS_Transporters"/>
</dbReference>
<dbReference type="InterPro" id="IPR020846">
    <property type="entry name" value="MFS_dom"/>
</dbReference>
<dbReference type="InterPro" id="IPR036259">
    <property type="entry name" value="MFS_trans_sf"/>
</dbReference>
<organism evidence="9 10">
    <name type="scientific">Pseudomonas oryzihabitans</name>
    <dbReference type="NCBI Taxonomy" id="47885"/>
    <lineage>
        <taxon>Bacteria</taxon>
        <taxon>Pseudomonadati</taxon>
        <taxon>Pseudomonadota</taxon>
        <taxon>Gammaproteobacteria</taxon>
        <taxon>Pseudomonadales</taxon>
        <taxon>Pseudomonadaceae</taxon>
        <taxon>Pseudomonas</taxon>
    </lineage>
</organism>
<keyword evidence="2" id="KW-0813">Transport</keyword>
<evidence type="ECO:0000256" key="2">
    <source>
        <dbReference type="ARBA" id="ARBA00022448"/>
    </source>
</evidence>
<evidence type="ECO:0000313" key="9">
    <source>
        <dbReference type="EMBL" id="ALZ84927.1"/>
    </source>
</evidence>
<feature type="transmembrane region" description="Helical" evidence="7">
    <location>
        <begin position="162"/>
        <end position="181"/>
    </location>
</feature>
<dbReference type="InterPro" id="IPR011701">
    <property type="entry name" value="MFS"/>
</dbReference>
<feature type="transmembrane region" description="Helical" evidence="7">
    <location>
        <begin position="326"/>
        <end position="345"/>
    </location>
</feature>
<dbReference type="PANTHER" id="PTHR23517:SF2">
    <property type="entry name" value="MULTIDRUG RESISTANCE PROTEIN MDTH"/>
    <property type="match status" value="1"/>
</dbReference>
<feature type="transmembrane region" description="Helical" evidence="7">
    <location>
        <begin position="266"/>
        <end position="288"/>
    </location>
</feature>
<dbReference type="PROSITE" id="PS50850">
    <property type="entry name" value="MFS"/>
    <property type="match status" value="1"/>
</dbReference>
<dbReference type="GO" id="GO:0022857">
    <property type="term" value="F:transmembrane transporter activity"/>
    <property type="evidence" value="ECO:0007669"/>
    <property type="project" value="InterPro"/>
</dbReference>
<proteinExistence type="predicted"/>
<dbReference type="RefSeq" id="WP_059315101.1">
    <property type="nucleotide sequence ID" value="NZ_CP013987.1"/>
</dbReference>
<evidence type="ECO:0000256" key="5">
    <source>
        <dbReference type="ARBA" id="ARBA00022989"/>
    </source>
</evidence>